<keyword evidence="5" id="KW-0328">Glycosyltransferase</keyword>
<keyword evidence="21" id="KW-1185">Reference proteome</keyword>
<comment type="similarity">
    <text evidence="14">Belongs to the glycosyl hydrolase 16 family. CRH1 subfamily.</text>
</comment>
<evidence type="ECO:0000256" key="14">
    <source>
        <dbReference type="ARBA" id="ARBA00038074"/>
    </source>
</evidence>
<feature type="signal peptide" evidence="18">
    <location>
        <begin position="1"/>
        <end position="17"/>
    </location>
</feature>
<evidence type="ECO:0000256" key="7">
    <source>
        <dbReference type="ARBA" id="ARBA00022729"/>
    </source>
</evidence>
<keyword evidence="6" id="KW-0808">Transferase</keyword>
<feature type="active site" description="Nucleophile" evidence="15">
    <location>
        <position position="119"/>
    </location>
</feature>
<dbReference type="GO" id="GO:0016757">
    <property type="term" value="F:glycosyltransferase activity"/>
    <property type="evidence" value="ECO:0007669"/>
    <property type="project" value="UniProtKB-KW"/>
</dbReference>
<keyword evidence="12" id="KW-0326">Glycosidase</keyword>
<evidence type="ECO:0000256" key="16">
    <source>
        <dbReference type="PIRSR" id="PIRSR037299-2"/>
    </source>
</evidence>
<comment type="catalytic activity">
    <reaction evidence="1">
        <text>Random endo-hydrolysis of N-acetyl-beta-D-glucosaminide (1-&gt;4)-beta-linkages in chitin and chitodextrins.</text>
        <dbReference type="EC" id="3.2.1.14"/>
    </reaction>
</comment>
<evidence type="ECO:0000256" key="11">
    <source>
        <dbReference type="ARBA" id="ARBA00023288"/>
    </source>
</evidence>
<gene>
    <name evidence="20" type="ORF">NA57DRAFT_32553</name>
</gene>
<dbReference type="CDD" id="cd02183">
    <property type="entry name" value="GH16_fungal_CRH1_transglycosylase"/>
    <property type="match status" value="1"/>
</dbReference>
<evidence type="ECO:0000256" key="18">
    <source>
        <dbReference type="SAM" id="SignalP"/>
    </source>
</evidence>
<evidence type="ECO:0000256" key="9">
    <source>
        <dbReference type="ARBA" id="ARBA00023136"/>
    </source>
</evidence>
<evidence type="ECO:0000256" key="12">
    <source>
        <dbReference type="ARBA" id="ARBA00023295"/>
    </source>
</evidence>
<accession>A0A9P4M9C4</accession>
<keyword evidence="9" id="KW-0472">Membrane</keyword>
<feature type="non-terminal residue" evidence="20">
    <location>
        <position position="292"/>
    </location>
</feature>
<feature type="chain" id="PRO_5040424913" description="chitinase" evidence="18">
    <location>
        <begin position="18"/>
        <end position="292"/>
    </location>
</feature>
<evidence type="ECO:0000256" key="10">
    <source>
        <dbReference type="ARBA" id="ARBA00023180"/>
    </source>
</evidence>
<keyword evidence="8" id="KW-0378">Hydrolase</keyword>
<dbReference type="Gene3D" id="2.60.120.200">
    <property type="match status" value="1"/>
</dbReference>
<dbReference type="GO" id="GO:0005975">
    <property type="term" value="P:carbohydrate metabolic process"/>
    <property type="evidence" value="ECO:0007669"/>
    <property type="project" value="InterPro"/>
</dbReference>
<keyword evidence="4" id="KW-0336">GPI-anchor</keyword>
<dbReference type="SUPFAM" id="SSF49899">
    <property type="entry name" value="Concanavalin A-like lectins/glucanases"/>
    <property type="match status" value="1"/>
</dbReference>
<feature type="disulfide bond" evidence="16">
    <location>
        <begin position="24"/>
        <end position="32"/>
    </location>
</feature>
<dbReference type="EC" id="3.2.1.14" evidence="3"/>
<feature type="active site" description="Proton donor" evidence="15">
    <location>
        <position position="123"/>
    </location>
</feature>
<dbReference type="PANTHER" id="PTHR10963">
    <property type="entry name" value="GLYCOSYL HYDROLASE-RELATED"/>
    <property type="match status" value="1"/>
</dbReference>
<dbReference type="Proteomes" id="UP000799772">
    <property type="component" value="Unassembled WGS sequence"/>
</dbReference>
<proteinExistence type="inferred from homology"/>
<evidence type="ECO:0000256" key="15">
    <source>
        <dbReference type="PIRSR" id="PIRSR037299-1"/>
    </source>
</evidence>
<dbReference type="PANTHER" id="PTHR10963:SF27">
    <property type="entry name" value="GLYCOSIDASE-RELATED"/>
    <property type="match status" value="1"/>
</dbReference>
<evidence type="ECO:0000256" key="1">
    <source>
        <dbReference type="ARBA" id="ARBA00000822"/>
    </source>
</evidence>
<evidence type="ECO:0000256" key="3">
    <source>
        <dbReference type="ARBA" id="ARBA00012729"/>
    </source>
</evidence>
<reference evidence="20" key="1">
    <citation type="journal article" date="2020" name="Stud. Mycol.">
        <title>101 Dothideomycetes genomes: a test case for predicting lifestyles and emergence of pathogens.</title>
        <authorList>
            <person name="Haridas S."/>
            <person name="Albert R."/>
            <person name="Binder M."/>
            <person name="Bloem J."/>
            <person name="Labutti K."/>
            <person name="Salamov A."/>
            <person name="Andreopoulos B."/>
            <person name="Baker S."/>
            <person name="Barry K."/>
            <person name="Bills G."/>
            <person name="Bluhm B."/>
            <person name="Cannon C."/>
            <person name="Castanera R."/>
            <person name="Culley D."/>
            <person name="Daum C."/>
            <person name="Ezra D."/>
            <person name="Gonzalez J."/>
            <person name="Henrissat B."/>
            <person name="Kuo A."/>
            <person name="Liang C."/>
            <person name="Lipzen A."/>
            <person name="Lutzoni F."/>
            <person name="Magnuson J."/>
            <person name="Mondo S."/>
            <person name="Nolan M."/>
            <person name="Ohm R."/>
            <person name="Pangilinan J."/>
            <person name="Park H.-J."/>
            <person name="Ramirez L."/>
            <person name="Alfaro M."/>
            <person name="Sun H."/>
            <person name="Tritt A."/>
            <person name="Yoshinaga Y."/>
            <person name="Zwiers L.-H."/>
            <person name="Turgeon B."/>
            <person name="Goodwin S."/>
            <person name="Spatafora J."/>
            <person name="Crous P."/>
            <person name="Grigoriev I."/>
        </authorList>
    </citation>
    <scope>NUCLEOTIDE SEQUENCE</scope>
    <source>
        <strain evidence="20">CBS 133067</strain>
    </source>
</reference>
<organism evidence="20 21">
    <name type="scientific">Rhizodiscina lignyota</name>
    <dbReference type="NCBI Taxonomy" id="1504668"/>
    <lineage>
        <taxon>Eukaryota</taxon>
        <taxon>Fungi</taxon>
        <taxon>Dikarya</taxon>
        <taxon>Ascomycota</taxon>
        <taxon>Pezizomycotina</taxon>
        <taxon>Dothideomycetes</taxon>
        <taxon>Pleosporomycetidae</taxon>
        <taxon>Aulographales</taxon>
        <taxon>Rhizodiscinaceae</taxon>
        <taxon>Rhizodiscina</taxon>
    </lineage>
</organism>
<evidence type="ECO:0000256" key="13">
    <source>
        <dbReference type="ARBA" id="ARBA00023316"/>
    </source>
</evidence>
<keyword evidence="7 18" id="KW-0732">Signal</keyword>
<dbReference type="GO" id="GO:0031505">
    <property type="term" value="P:fungal-type cell wall organization"/>
    <property type="evidence" value="ECO:0007669"/>
    <property type="project" value="TreeGrafter"/>
</dbReference>
<sequence>MRSLLSVLAVTLPVCLAQSATTTCNPLSTPSCPADTALNTNSFSSTWTSSSSLNGWKTTAGSVSFDSSGAEFVINKEGDAPTIQTDFYIFYGYLEVKMRAATGTGIVSSIVMLSDVNDEIDWEFTGGDTTQTQTNYFGKGYTGTYDRAVWFPVASPQTQFHTYAVNWTADAITWIIDGVAVRTLTPDEADGGVHFPQTPMRCRLGIWAGGDPSNPEGTIEWAGGETVFSQAPFTMTVQSVTIQNYSPGSSYLYKDETGDASSVEVENGSGGVFAPSDTPSSSSSSSSSAPQS</sequence>
<keyword evidence="10" id="KW-0325">Glycoprotein</keyword>
<evidence type="ECO:0000313" key="20">
    <source>
        <dbReference type="EMBL" id="KAF2102643.1"/>
    </source>
</evidence>
<dbReference type="InterPro" id="IPR000757">
    <property type="entry name" value="Beta-glucanase-like"/>
</dbReference>
<feature type="region of interest" description="Disordered" evidence="17">
    <location>
        <begin position="257"/>
        <end position="292"/>
    </location>
</feature>
<evidence type="ECO:0000256" key="2">
    <source>
        <dbReference type="ARBA" id="ARBA00004589"/>
    </source>
</evidence>
<dbReference type="InterPro" id="IPR050546">
    <property type="entry name" value="Glycosyl_Hydrlase_16"/>
</dbReference>
<dbReference type="InterPro" id="IPR017168">
    <property type="entry name" value="CHR-like"/>
</dbReference>
<dbReference type="GO" id="GO:0008843">
    <property type="term" value="F:endochitinase activity"/>
    <property type="evidence" value="ECO:0007669"/>
    <property type="project" value="UniProtKB-EC"/>
</dbReference>
<comment type="caution">
    <text evidence="20">The sequence shown here is derived from an EMBL/GenBank/DDBJ whole genome shotgun (WGS) entry which is preliminary data.</text>
</comment>
<feature type="compositionally biased region" description="Low complexity" evidence="17">
    <location>
        <begin position="280"/>
        <end position="292"/>
    </location>
</feature>
<dbReference type="OrthoDB" id="4781at2759"/>
<dbReference type="Pfam" id="PF00722">
    <property type="entry name" value="Glyco_hydro_16"/>
    <property type="match status" value="1"/>
</dbReference>
<dbReference type="PIRSF" id="PIRSF037299">
    <property type="entry name" value="Glycosidase_CRH1_prd"/>
    <property type="match status" value="1"/>
</dbReference>
<evidence type="ECO:0000256" key="8">
    <source>
        <dbReference type="ARBA" id="ARBA00022801"/>
    </source>
</evidence>
<comment type="subcellular location">
    <subcellularLocation>
        <location evidence="2">Membrane</location>
        <topology evidence="2">Lipid-anchor</topology>
        <topology evidence="2">GPI-anchor</topology>
    </subcellularLocation>
</comment>
<dbReference type="GO" id="GO:0009277">
    <property type="term" value="C:fungal-type cell wall"/>
    <property type="evidence" value="ECO:0007669"/>
    <property type="project" value="TreeGrafter"/>
</dbReference>
<dbReference type="EMBL" id="ML978122">
    <property type="protein sequence ID" value="KAF2102643.1"/>
    <property type="molecule type" value="Genomic_DNA"/>
</dbReference>
<keyword evidence="13" id="KW-0961">Cell wall biogenesis/degradation</keyword>
<name>A0A9P4M9C4_9PEZI</name>
<evidence type="ECO:0000256" key="6">
    <source>
        <dbReference type="ARBA" id="ARBA00022679"/>
    </source>
</evidence>
<evidence type="ECO:0000313" key="21">
    <source>
        <dbReference type="Proteomes" id="UP000799772"/>
    </source>
</evidence>
<keyword evidence="16" id="KW-1015">Disulfide bond</keyword>
<evidence type="ECO:0000256" key="5">
    <source>
        <dbReference type="ARBA" id="ARBA00022676"/>
    </source>
</evidence>
<evidence type="ECO:0000256" key="17">
    <source>
        <dbReference type="SAM" id="MobiDB-lite"/>
    </source>
</evidence>
<dbReference type="AlphaFoldDB" id="A0A9P4M9C4"/>
<dbReference type="InterPro" id="IPR013320">
    <property type="entry name" value="ConA-like_dom_sf"/>
</dbReference>
<keyword evidence="11" id="KW-0449">Lipoprotein</keyword>
<evidence type="ECO:0000259" key="19">
    <source>
        <dbReference type="PROSITE" id="PS51762"/>
    </source>
</evidence>
<feature type="domain" description="GH16" evidence="19">
    <location>
        <begin position="18"/>
        <end position="230"/>
    </location>
</feature>
<evidence type="ECO:0000256" key="4">
    <source>
        <dbReference type="ARBA" id="ARBA00022622"/>
    </source>
</evidence>
<dbReference type="PROSITE" id="PS51762">
    <property type="entry name" value="GH16_2"/>
    <property type="match status" value="1"/>
</dbReference>
<protein>
    <recommendedName>
        <fullName evidence="3">chitinase</fullName>
        <ecNumber evidence="3">3.2.1.14</ecNumber>
    </recommendedName>
</protein>
<dbReference type="GO" id="GO:0098552">
    <property type="term" value="C:side of membrane"/>
    <property type="evidence" value="ECO:0007669"/>
    <property type="project" value="UniProtKB-KW"/>
</dbReference>